<protein>
    <submittedName>
        <fullName evidence="2">Toxin</fullName>
    </submittedName>
</protein>
<dbReference type="Proteomes" id="UP000095285">
    <property type="component" value="Unassembled WGS sequence"/>
</dbReference>
<accession>A0A1I7VC54</accession>
<dbReference type="AlphaFoldDB" id="A0A1I7VC54"/>
<sequence length="100" mass="11856">MRTYLTNDSDETFACTMLIPMPNKIQSQIILRDDFDVHFTPLQFSKDYRTQLFLSAPMQNCQPFTVATFRRNRMKLINVKPDIIFDGITNEWNYRINDAI</sequence>
<keyword evidence="1" id="KW-1185">Reference proteome</keyword>
<dbReference type="WBParaSite" id="EN70_12135">
    <property type="protein sequence ID" value="EN70_12135"/>
    <property type="gene ID" value="EN70_12135"/>
</dbReference>
<name>A0A1I7VC54_LOALO</name>
<evidence type="ECO:0000313" key="2">
    <source>
        <dbReference type="WBParaSite" id="EN70_12135"/>
    </source>
</evidence>
<reference evidence="1" key="1">
    <citation type="submission" date="2012-04" db="EMBL/GenBank/DDBJ databases">
        <title>The Genome Sequence of Loa loa.</title>
        <authorList>
            <consortium name="The Broad Institute Genome Sequencing Platform"/>
            <consortium name="Broad Institute Genome Sequencing Center for Infectious Disease"/>
            <person name="Nutman T.B."/>
            <person name="Fink D.L."/>
            <person name="Russ C."/>
            <person name="Young S."/>
            <person name="Zeng Q."/>
            <person name="Gargeya S."/>
            <person name="Alvarado L."/>
            <person name="Berlin A."/>
            <person name="Chapman S.B."/>
            <person name="Chen Z."/>
            <person name="Freedman E."/>
            <person name="Gellesch M."/>
            <person name="Goldberg J."/>
            <person name="Griggs A."/>
            <person name="Gujja S."/>
            <person name="Heilman E.R."/>
            <person name="Heiman D."/>
            <person name="Howarth C."/>
            <person name="Mehta T."/>
            <person name="Neiman D."/>
            <person name="Pearson M."/>
            <person name="Roberts A."/>
            <person name="Saif S."/>
            <person name="Shea T."/>
            <person name="Shenoy N."/>
            <person name="Sisk P."/>
            <person name="Stolte C."/>
            <person name="Sykes S."/>
            <person name="White J."/>
            <person name="Yandava C."/>
            <person name="Haas B."/>
            <person name="Henn M.R."/>
            <person name="Nusbaum C."/>
            <person name="Birren B."/>
        </authorList>
    </citation>
    <scope>NUCLEOTIDE SEQUENCE [LARGE SCALE GENOMIC DNA]</scope>
</reference>
<reference evidence="2" key="2">
    <citation type="submission" date="2016-11" db="UniProtKB">
        <authorList>
            <consortium name="WormBaseParasite"/>
        </authorList>
    </citation>
    <scope>IDENTIFICATION</scope>
</reference>
<organism evidence="1 2">
    <name type="scientific">Loa loa</name>
    <name type="common">Eye worm</name>
    <name type="synonym">Filaria loa</name>
    <dbReference type="NCBI Taxonomy" id="7209"/>
    <lineage>
        <taxon>Eukaryota</taxon>
        <taxon>Metazoa</taxon>
        <taxon>Ecdysozoa</taxon>
        <taxon>Nematoda</taxon>
        <taxon>Chromadorea</taxon>
        <taxon>Rhabditida</taxon>
        <taxon>Spirurina</taxon>
        <taxon>Spiruromorpha</taxon>
        <taxon>Filarioidea</taxon>
        <taxon>Onchocercidae</taxon>
        <taxon>Loa</taxon>
    </lineage>
</organism>
<evidence type="ECO:0000313" key="1">
    <source>
        <dbReference type="Proteomes" id="UP000095285"/>
    </source>
</evidence>
<proteinExistence type="predicted"/>